<accession>A0ABP8V3S7</accession>
<evidence type="ECO:0000313" key="1">
    <source>
        <dbReference type="EMBL" id="GAA4649715.1"/>
    </source>
</evidence>
<protein>
    <submittedName>
        <fullName evidence="1">Uncharacterized protein</fullName>
    </submittedName>
</protein>
<reference evidence="2" key="1">
    <citation type="journal article" date="2019" name="Int. J. Syst. Evol. Microbiol.">
        <title>The Global Catalogue of Microorganisms (GCM) 10K type strain sequencing project: providing services to taxonomists for standard genome sequencing and annotation.</title>
        <authorList>
            <consortium name="The Broad Institute Genomics Platform"/>
            <consortium name="The Broad Institute Genome Sequencing Center for Infectious Disease"/>
            <person name="Wu L."/>
            <person name="Ma J."/>
        </authorList>
    </citation>
    <scope>NUCLEOTIDE SEQUENCE [LARGE SCALE GENOMIC DNA]</scope>
    <source>
        <strain evidence="2">JCM 17805</strain>
    </source>
</reference>
<gene>
    <name evidence="1" type="ORF">GCM10023116_19940</name>
</gene>
<dbReference type="PROSITE" id="PS51257">
    <property type="entry name" value="PROKAR_LIPOPROTEIN"/>
    <property type="match status" value="1"/>
</dbReference>
<organism evidence="1 2">
    <name type="scientific">Kistimonas scapharcae</name>
    <dbReference type="NCBI Taxonomy" id="1036133"/>
    <lineage>
        <taxon>Bacteria</taxon>
        <taxon>Pseudomonadati</taxon>
        <taxon>Pseudomonadota</taxon>
        <taxon>Gammaproteobacteria</taxon>
        <taxon>Oceanospirillales</taxon>
        <taxon>Endozoicomonadaceae</taxon>
        <taxon>Kistimonas</taxon>
    </lineage>
</organism>
<proteinExistence type="predicted"/>
<dbReference type="RefSeq" id="WP_345195687.1">
    <property type="nucleotide sequence ID" value="NZ_BAABFL010000273.1"/>
</dbReference>
<keyword evidence="2" id="KW-1185">Reference proteome</keyword>
<sequence length="67" mass="7404">MPRIAVIASLLASLFLTGCSKESPRMMLTGSDYPERLSEWRILAIEDGNLTTGHRVVPYDLNTLNPA</sequence>
<dbReference type="EMBL" id="BAABFL010000273">
    <property type="protein sequence ID" value="GAA4649715.1"/>
    <property type="molecule type" value="Genomic_DNA"/>
</dbReference>
<evidence type="ECO:0000313" key="2">
    <source>
        <dbReference type="Proteomes" id="UP001500604"/>
    </source>
</evidence>
<name>A0ABP8V3S7_9GAMM</name>
<dbReference type="Proteomes" id="UP001500604">
    <property type="component" value="Unassembled WGS sequence"/>
</dbReference>
<comment type="caution">
    <text evidence="1">The sequence shown here is derived from an EMBL/GenBank/DDBJ whole genome shotgun (WGS) entry which is preliminary data.</text>
</comment>